<feature type="DNA-binding region" description="H-T-H motif" evidence="2">
    <location>
        <begin position="32"/>
        <end position="51"/>
    </location>
</feature>
<evidence type="ECO:0000313" key="5">
    <source>
        <dbReference type="Proteomes" id="UP001200537"/>
    </source>
</evidence>
<sequence length="202" mass="22666">MSDRSAPTGAKRDSIVRAAYDLAQDKGFARLTVGEIARKVGMTRSLFYHYFPDRNALADAVLDLIIDSIVDELTSWNTGREEGNIDHALDDFITLMHTIAQRESIFTRQLIRGGNAELYVRFISRAADRASDYIGRTTVQDYISRHGAPITDIHETFYILLVGSMSLMRTHPDVSHETLKRIVAQMLHIENGIMSASSPHSN</sequence>
<accession>A0AAJ1EYM6</accession>
<dbReference type="EMBL" id="JAKNHJ010000029">
    <property type="protein sequence ID" value="MCG4618745.1"/>
    <property type="molecule type" value="Genomic_DNA"/>
</dbReference>
<dbReference type="Gene3D" id="1.10.357.10">
    <property type="entry name" value="Tetracycline Repressor, domain 2"/>
    <property type="match status" value="1"/>
</dbReference>
<name>A0AAJ1EYM6_9ACTO</name>
<dbReference type="InterPro" id="IPR009057">
    <property type="entry name" value="Homeodomain-like_sf"/>
</dbReference>
<reference evidence="4" key="1">
    <citation type="submission" date="2022-01" db="EMBL/GenBank/DDBJ databases">
        <title>Collection of gut derived symbiotic bacterial strains cultured from healthy donors.</title>
        <authorList>
            <person name="Lin H."/>
            <person name="Kohout C."/>
            <person name="Waligurski E."/>
            <person name="Pamer E.G."/>
        </authorList>
    </citation>
    <scope>NUCLEOTIDE SEQUENCE</scope>
    <source>
        <strain evidence="4">DFI.7.46</strain>
    </source>
</reference>
<dbReference type="Proteomes" id="UP001200537">
    <property type="component" value="Unassembled WGS sequence"/>
</dbReference>
<feature type="domain" description="HTH tetR-type" evidence="3">
    <location>
        <begin position="9"/>
        <end position="69"/>
    </location>
</feature>
<dbReference type="PRINTS" id="PR00455">
    <property type="entry name" value="HTHTETR"/>
</dbReference>
<dbReference type="Pfam" id="PF00440">
    <property type="entry name" value="TetR_N"/>
    <property type="match status" value="1"/>
</dbReference>
<dbReference type="SUPFAM" id="SSF46689">
    <property type="entry name" value="Homeodomain-like"/>
    <property type="match status" value="1"/>
</dbReference>
<dbReference type="InterPro" id="IPR050624">
    <property type="entry name" value="HTH-type_Tx_Regulator"/>
</dbReference>
<dbReference type="PROSITE" id="PS50977">
    <property type="entry name" value="HTH_TETR_2"/>
    <property type="match status" value="1"/>
</dbReference>
<dbReference type="PANTHER" id="PTHR43479:SF11">
    <property type="entry name" value="ACREF_ENVCD OPERON REPRESSOR-RELATED"/>
    <property type="match status" value="1"/>
</dbReference>
<protein>
    <submittedName>
        <fullName evidence="4">TetR/AcrR family transcriptional regulator</fullName>
    </submittedName>
</protein>
<proteinExistence type="predicted"/>
<evidence type="ECO:0000256" key="2">
    <source>
        <dbReference type="PROSITE-ProRule" id="PRU00335"/>
    </source>
</evidence>
<evidence type="ECO:0000313" key="4">
    <source>
        <dbReference type="EMBL" id="MCG4618745.1"/>
    </source>
</evidence>
<comment type="caution">
    <text evidence="4">The sequence shown here is derived from an EMBL/GenBank/DDBJ whole genome shotgun (WGS) entry which is preliminary data.</text>
</comment>
<dbReference type="InterPro" id="IPR001647">
    <property type="entry name" value="HTH_TetR"/>
</dbReference>
<evidence type="ECO:0000256" key="1">
    <source>
        <dbReference type="ARBA" id="ARBA00023125"/>
    </source>
</evidence>
<evidence type="ECO:0000259" key="3">
    <source>
        <dbReference type="PROSITE" id="PS50977"/>
    </source>
</evidence>
<keyword evidence="1 2" id="KW-0238">DNA-binding</keyword>
<dbReference type="RefSeq" id="WP_024058208.1">
    <property type="nucleotide sequence ID" value="NZ_JAGZVZ010000016.1"/>
</dbReference>
<dbReference type="AlphaFoldDB" id="A0AAJ1EYM6"/>
<dbReference type="GO" id="GO:0003677">
    <property type="term" value="F:DNA binding"/>
    <property type="evidence" value="ECO:0007669"/>
    <property type="project" value="UniProtKB-UniRule"/>
</dbReference>
<gene>
    <name evidence="4" type="ORF">L0M99_09665</name>
</gene>
<organism evidence="4 5">
    <name type="scientific">Varibaculum cambriense</name>
    <dbReference type="NCBI Taxonomy" id="184870"/>
    <lineage>
        <taxon>Bacteria</taxon>
        <taxon>Bacillati</taxon>
        <taxon>Actinomycetota</taxon>
        <taxon>Actinomycetes</taxon>
        <taxon>Actinomycetales</taxon>
        <taxon>Actinomycetaceae</taxon>
        <taxon>Varibaculum</taxon>
    </lineage>
</organism>
<dbReference type="PANTHER" id="PTHR43479">
    <property type="entry name" value="ACREF/ENVCD OPERON REPRESSOR-RELATED"/>
    <property type="match status" value="1"/>
</dbReference>